<name>A0A2A9CTA6_9ACTN</name>
<dbReference type="EMBL" id="PDJC01000001">
    <property type="protein sequence ID" value="PFG17346.1"/>
    <property type="molecule type" value="Genomic_DNA"/>
</dbReference>
<dbReference type="Proteomes" id="UP000226079">
    <property type="component" value="Unassembled WGS sequence"/>
</dbReference>
<dbReference type="PROSITE" id="PS51257">
    <property type="entry name" value="PROKAR_LIPOPROTEIN"/>
    <property type="match status" value="1"/>
</dbReference>
<keyword evidence="3" id="KW-1185">Reference proteome</keyword>
<evidence type="ECO:0008006" key="4">
    <source>
        <dbReference type="Google" id="ProtNLM"/>
    </source>
</evidence>
<keyword evidence="1" id="KW-0732">Signal</keyword>
<protein>
    <recommendedName>
        <fullName evidence="4">Lipoprotein</fullName>
    </recommendedName>
</protein>
<proteinExistence type="predicted"/>
<gene>
    <name evidence="2" type="ORF">ATK74_1913</name>
</gene>
<sequence>MIRSRIVVLAAGCLLLVACTATPRPSSPAPSSPSPTYSCTPEAGGTAYECSAFDYEQMLAKDKLYAEAEAVYRKFFAENVRIYVVGGITEPTAALDETTTGRFQSDSMKLYRALHQRRAKIVEGRPHLASLARLPGVSREGSVATLAACVDSTSVLLRGDAGYESRGLVISERLYFTRSGTSLKIQSSQWKELTSC</sequence>
<evidence type="ECO:0000313" key="2">
    <source>
        <dbReference type="EMBL" id="PFG17346.1"/>
    </source>
</evidence>
<organism evidence="2 3">
    <name type="scientific">Propionicimonas paludicola</name>
    <dbReference type="NCBI Taxonomy" id="185243"/>
    <lineage>
        <taxon>Bacteria</taxon>
        <taxon>Bacillati</taxon>
        <taxon>Actinomycetota</taxon>
        <taxon>Actinomycetes</taxon>
        <taxon>Propionibacteriales</taxon>
        <taxon>Nocardioidaceae</taxon>
        <taxon>Propionicimonas</taxon>
    </lineage>
</organism>
<reference evidence="2 3" key="1">
    <citation type="submission" date="2017-10" db="EMBL/GenBank/DDBJ databases">
        <title>Sequencing the genomes of 1000 actinobacteria strains.</title>
        <authorList>
            <person name="Klenk H.-P."/>
        </authorList>
    </citation>
    <scope>NUCLEOTIDE SEQUENCE [LARGE SCALE GENOMIC DNA]</scope>
    <source>
        <strain evidence="2 3">DSM 15597</strain>
    </source>
</reference>
<feature type="chain" id="PRO_5039509991" description="Lipoprotein" evidence="1">
    <location>
        <begin position="24"/>
        <end position="196"/>
    </location>
</feature>
<accession>A0A2A9CTA6</accession>
<feature type="signal peptide" evidence="1">
    <location>
        <begin position="1"/>
        <end position="23"/>
    </location>
</feature>
<comment type="caution">
    <text evidence="2">The sequence shown here is derived from an EMBL/GenBank/DDBJ whole genome shotgun (WGS) entry which is preliminary data.</text>
</comment>
<evidence type="ECO:0000313" key="3">
    <source>
        <dbReference type="Proteomes" id="UP000226079"/>
    </source>
</evidence>
<evidence type="ECO:0000256" key="1">
    <source>
        <dbReference type="SAM" id="SignalP"/>
    </source>
</evidence>
<dbReference type="AlphaFoldDB" id="A0A2A9CTA6"/>